<keyword evidence="6" id="KW-0805">Transcription regulation</keyword>
<reference evidence="11 12" key="1">
    <citation type="journal article" date="2016" name="G3 (Bethesda)">
        <title>First Draft Assembly and Annotation of the Genome of a California Endemic Oak Quercus lobata Nee (Fagaceae).</title>
        <authorList>
            <person name="Sork V.L."/>
            <person name="Fitz-Gibbon S.T."/>
            <person name="Puiu D."/>
            <person name="Crepeau M."/>
            <person name="Gugger P.F."/>
            <person name="Sherman R."/>
            <person name="Stevens K."/>
            <person name="Langley C.H."/>
            <person name="Pellegrini M."/>
            <person name="Salzberg S.L."/>
        </authorList>
    </citation>
    <scope>NUCLEOTIDE SEQUENCE [LARGE SCALE GENOMIC DNA]</scope>
    <source>
        <strain evidence="11 12">cv. SW786</strain>
    </source>
</reference>
<sequence>MRPNVTQRQSGELAFEVVGVTTLHDKGWDFEVAGRYGQILVESLRFSANQSRVGVNLRKKKKKKKLRRGTDALAATSDATPHIGLRCGTLPAASVLQRRLVGIKNGKGVGSRSLQLVHHACGLGVWKTIRARWNCFCRFVGYGVGDVGMEEFSIPTPSPKHLVLLEDKVESCEICGGDQYREKIVLCNNCYTRQHIFEEVSGLRINLGKSKLIQASDRDKSGWPSFSRHILYDIGDGSRVKFWKDRWCGETSLAVRFPDLFRFCRNKDASVAELMMSAHGVLFWDVRFIRSVHAQDLEAMSDFMASIYGSHIRGRGEDKMCWIPNKVKGFLVSGYYRILAGTASIEFPWKSIWKQKIPSRVAFFVWTAALGKCLTIDNLRKRKVWILDWCYMCKRNGESVDHLFLHCPFASDLWSMVLGLFGVSWVMPHSVLGLLWCWQGSFGRHRNGYIWSIIPHCLLWCLWRERNSRCFEDTEKSIPDLKLLFFRTLRDWLFALQDKSFPSFIDFLDSYPKVGIYAKTVGKCPAQRKTVANLCQSTLVNGIQRQSYCMQVYHSKVPRDWVCESCLSGDTVLPEAGVKEDKKRTMHTESPSSGWQANSKRQKPVPTGKVKYMPTAEVIKLSSAPQKVSPLQMKFGPRSVPSCFTASSQSNPVGFRTATPKSSTFRVQANPRLGPSGLMMKPPSFSTVQLNSPINKQAPQVSKTVKGNEALLACKKELVIEKVDALIHDTKIQKNEKVDALIPDKKIQKNTVMSGNEALLASKMGRVIEKVDALIPDKKIQKNTVMSGNEALLASKKELVIEKVDALTPNTKIQKNEKVDALIPDTKIQKNMVMSGNEALLASKKELVIEKVDAPIPYSKIPKNEKVDALIPDTQIQKNTRQSTWRPIPKGGKFQAFFRHENSDAEESELLNSLIKFKLYRDYLPALHATWRGSILVAAKPGDIYCGLLAQTGDIYRGLQAQPPRTVSGRAYELSLRLPLTLRVMLLPRSQIWADLFQNDYPDLNDIALYFSPDDKIESMDNENENQTPFAVQLMTVMDLLDTNLEGKAKLYKDIALSNIFMMNNGRYILQKIKGSKESISCLSELMEDENVILRICIEGVDLLIFTSKQLHVDSQNVIARLEAGYVLWGIFLPVKDNQTQEPARVESSIRVASTSVIDKYRHFLGDIKAGPEPFSLRTKASPTVYTLSQS</sequence>
<keyword evidence="5" id="KW-0862">Zinc</keyword>
<evidence type="ECO:0000256" key="1">
    <source>
        <dbReference type="ARBA" id="ARBA00006756"/>
    </source>
</evidence>
<dbReference type="PANTHER" id="PTHR33304">
    <property type="match status" value="1"/>
</dbReference>
<evidence type="ECO:0000259" key="9">
    <source>
        <dbReference type="Pfam" id="PF03081"/>
    </source>
</evidence>
<dbReference type="SUPFAM" id="SSF74788">
    <property type="entry name" value="Cullin repeat-like"/>
    <property type="match status" value="1"/>
</dbReference>
<dbReference type="InterPro" id="IPR049914">
    <property type="entry name" value="PHD1-3/5-6"/>
</dbReference>
<evidence type="ECO:0000256" key="2">
    <source>
        <dbReference type="ARBA" id="ARBA00022448"/>
    </source>
</evidence>
<dbReference type="GO" id="GO:0140566">
    <property type="term" value="F:histone reader activity"/>
    <property type="evidence" value="ECO:0007669"/>
    <property type="project" value="InterPro"/>
</dbReference>
<dbReference type="InterPro" id="IPR016159">
    <property type="entry name" value="Cullin_repeat-like_dom_sf"/>
</dbReference>
<dbReference type="GO" id="GO:0005546">
    <property type="term" value="F:phosphatidylinositol-4,5-bisphosphate binding"/>
    <property type="evidence" value="ECO:0007669"/>
    <property type="project" value="InterPro"/>
</dbReference>
<evidence type="ECO:0000256" key="5">
    <source>
        <dbReference type="ARBA" id="ARBA00022833"/>
    </source>
</evidence>
<dbReference type="GO" id="GO:0000145">
    <property type="term" value="C:exocyst"/>
    <property type="evidence" value="ECO:0007669"/>
    <property type="project" value="InterPro"/>
</dbReference>
<evidence type="ECO:0000313" key="11">
    <source>
        <dbReference type="EnsemblPlants" id="QL10p019376:mrna"/>
    </source>
</evidence>
<feature type="compositionally biased region" description="Polar residues" evidence="8">
    <location>
        <begin position="588"/>
        <end position="599"/>
    </location>
</feature>
<evidence type="ECO:0000256" key="3">
    <source>
        <dbReference type="ARBA" id="ARBA00022723"/>
    </source>
</evidence>
<keyword evidence="4" id="KW-0863">Zinc-finger</keyword>
<proteinExistence type="inferred from homology"/>
<comment type="similarity">
    <text evidence="1">Belongs to the EXO70 family.</text>
</comment>
<keyword evidence="12" id="KW-1185">Reference proteome</keyword>
<dbReference type="Pfam" id="PF13966">
    <property type="entry name" value="zf-RVT"/>
    <property type="match status" value="1"/>
</dbReference>
<feature type="compositionally biased region" description="Basic and acidic residues" evidence="8">
    <location>
        <begin position="578"/>
        <end position="587"/>
    </location>
</feature>
<dbReference type="InParanoid" id="A0A7N2MS61"/>
<dbReference type="PANTHER" id="PTHR33304:SF36">
    <property type="entry name" value="GB|AAF26970.1-RELATED"/>
    <property type="match status" value="1"/>
</dbReference>
<keyword evidence="3" id="KW-0479">Metal-binding</keyword>
<dbReference type="EMBL" id="LRBV02000010">
    <property type="status" value="NOT_ANNOTATED_CDS"/>
    <property type="molecule type" value="Genomic_DNA"/>
</dbReference>
<dbReference type="Gramene" id="QL10p019376:mrna">
    <property type="protein sequence ID" value="QL10p019376:mrna"/>
    <property type="gene ID" value="QL10p019376"/>
</dbReference>
<organism evidence="11 12">
    <name type="scientific">Quercus lobata</name>
    <name type="common">Valley oak</name>
    <dbReference type="NCBI Taxonomy" id="97700"/>
    <lineage>
        <taxon>Eukaryota</taxon>
        <taxon>Viridiplantae</taxon>
        <taxon>Streptophyta</taxon>
        <taxon>Embryophyta</taxon>
        <taxon>Tracheophyta</taxon>
        <taxon>Spermatophyta</taxon>
        <taxon>Magnoliopsida</taxon>
        <taxon>eudicotyledons</taxon>
        <taxon>Gunneridae</taxon>
        <taxon>Pentapetalae</taxon>
        <taxon>rosids</taxon>
        <taxon>fabids</taxon>
        <taxon>Fagales</taxon>
        <taxon>Fagaceae</taxon>
        <taxon>Quercus</taxon>
    </lineage>
</organism>
<feature type="region of interest" description="Disordered" evidence="8">
    <location>
        <begin position="578"/>
        <end position="606"/>
    </location>
</feature>
<dbReference type="InterPro" id="IPR046364">
    <property type="entry name" value="Exo70_C"/>
</dbReference>
<reference evidence="11" key="2">
    <citation type="submission" date="2021-01" db="UniProtKB">
        <authorList>
            <consortium name="EnsemblPlants"/>
        </authorList>
    </citation>
    <scope>IDENTIFICATION</scope>
</reference>
<evidence type="ECO:0000256" key="6">
    <source>
        <dbReference type="ARBA" id="ARBA00023015"/>
    </source>
</evidence>
<keyword evidence="2" id="KW-0813">Transport</keyword>
<evidence type="ECO:0000313" key="12">
    <source>
        <dbReference type="Proteomes" id="UP000594261"/>
    </source>
</evidence>
<dbReference type="GO" id="GO:0006887">
    <property type="term" value="P:exocytosis"/>
    <property type="evidence" value="ECO:0007669"/>
    <property type="project" value="InterPro"/>
</dbReference>
<keyword evidence="7" id="KW-0804">Transcription</keyword>
<feature type="domain" description="Exocyst complex subunit Exo70 C-terminal" evidence="9">
    <location>
        <begin position="1013"/>
        <end position="1085"/>
    </location>
</feature>
<dbReference type="Gene3D" id="1.20.1280.170">
    <property type="entry name" value="Exocyst complex component Exo70"/>
    <property type="match status" value="1"/>
</dbReference>
<dbReference type="InterPro" id="IPR026960">
    <property type="entry name" value="RVT-Znf"/>
</dbReference>
<feature type="domain" description="Reverse transcriptase zinc-binding" evidence="10">
    <location>
        <begin position="330"/>
        <end position="414"/>
    </location>
</feature>
<protein>
    <recommendedName>
        <fullName evidence="13">Reverse transcriptase zinc-binding domain-containing protein</fullName>
    </recommendedName>
</protein>
<dbReference type="AlphaFoldDB" id="A0A7N2MS61"/>
<dbReference type="GO" id="GO:0034244">
    <property type="term" value="P:negative regulation of transcription elongation by RNA polymerase II"/>
    <property type="evidence" value="ECO:0007669"/>
    <property type="project" value="InterPro"/>
</dbReference>
<evidence type="ECO:0000256" key="8">
    <source>
        <dbReference type="SAM" id="MobiDB-lite"/>
    </source>
</evidence>
<evidence type="ECO:0008006" key="13">
    <source>
        <dbReference type="Google" id="ProtNLM"/>
    </source>
</evidence>
<evidence type="ECO:0000259" key="10">
    <source>
        <dbReference type="Pfam" id="PF13966"/>
    </source>
</evidence>
<dbReference type="GO" id="GO:0008270">
    <property type="term" value="F:zinc ion binding"/>
    <property type="evidence" value="ECO:0007669"/>
    <property type="project" value="UniProtKB-KW"/>
</dbReference>
<dbReference type="EnsemblPlants" id="QL10p019376:mrna">
    <property type="protein sequence ID" value="QL10p019376:mrna"/>
    <property type="gene ID" value="QL10p019376"/>
</dbReference>
<evidence type="ECO:0000256" key="7">
    <source>
        <dbReference type="ARBA" id="ARBA00023163"/>
    </source>
</evidence>
<accession>A0A7N2MS61</accession>
<evidence type="ECO:0000256" key="4">
    <source>
        <dbReference type="ARBA" id="ARBA00022771"/>
    </source>
</evidence>
<dbReference type="Proteomes" id="UP000594261">
    <property type="component" value="Chromosome 10"/>
</dbReference>
<name>A0A7N2MS61_QUELO</name>
<dbReference type="Pfam" id="PF03081">
    <property type="entry name" value="Exo70_C"/>
    <property type="match status" value="1"/>
</dbReference>